<feature type="transmembrane region" description="Helical" evidence="6">
    <location>
        <begin position="158"/>
        <end position="179"/>
    </location>
</feature>
<dbReference type="SUPFAM" id="SSF103473">
    <property type="entry name" value="MFS general substrate transporter"/>
    <property type="match status" value="1"/>
</dbReference>
<dbReference type="EMBL" id="JAIXMP010000014">
    <property type="protein sequence ID" value="KAI9262338.1"/>
    <property type="molecule type" value="Genomic_DNA"/>
</dbReference>
<keyword evidence="9" id="KW-1185">Reference proteome</keyword>
<dbReference type="Gene3D" id="1.20.1720.10">
    <property type="entry name" value="Multidrug resistance protein D"/>
    <property type="match status" value="1"/>
</dbReference>
<keyword evidence="3 6" id="KW-1133">Transmembrane helix</keyword>
<sequence>METNINEKHEENDYVDPPAPRTRMEIIRFVTLILGIALSIFALALNSTIVAPAMTIIATNLDAFQQQTWIATAYLVAFNSSQPLAGKFSVIFGRKPILLAGLFFLLLGSLICATTPNIHGLIAGRTIQGFGAGNIMSMTFVVVMDIAPMLWRPRMQAILVSVYGTANVIGPIIGGAFVDNLTWRWDFWITVILGGVAGLIVLFLFNETAVVRKESIWTKIKRIDYLGSIFSIGFITCLLLALNWGPQYGWDNGHVIGSFVAAGVSLILLTVSEGWIAKEPIIPLHIILNPYISFFYINMACLGLVFIATLFFGPILFQSVFGATSSQSSIRLIPFMACFMLGSIISGFLMKRLFPYPKIHIILGAMCNVLGYGLFQTVNEHANWGKQAGFLTFCGFASGLIQTSCTSGVQVTTTTNEDMTIAITLNNYFMILASAIGVAIYQVLFSTLVTNQLKSVDPSILAIAQRHGALQNYLYIRNMPQEAQEPIVHAYMNALNRVFLLPLCAAGLGLIFAFFIKNVRYGLPSSQTRPQERRGSTNKDDDDF</sequence>
<reference evidence="8" key="1">
    <citation type="journal article" date="2022" name="IScience">
        <title>Evolution of zygomycete secretomes and the origins of terrestrial fungal ecologies.</title>
        <authorList>
            <person name="Chang Y."/>
            <person name="Wang Y."/>
            <person name="Mondo S."/>
            <person name="Ahrendt S."/>
            <person name="Andreopoulos W."/>
            <person name="Barry K."/>
            <person name="Beard J."/>
            <person name="Benny G.L."/>
            <person name="Blankenship S."/>
            <person name="Bonito G."/>
            <person name="Cuomo C."/>
            <person name="Desiro A."/>
            <person name="Gervers K.A."/>
            <person name="Hundley H."/>
            <person name="Kuo A."/>
            <person name="LaButti K."/>
            <person name="Lang B.F."/>
            <person name="Lipzen A."/>
            <person name="O'Donnell K."/>
            <person name="Pangilinan J."/>
            <person name="Reynolds N."/>
            <person name="Sandor L."/>
            <person name="Smith M.E."/>
            <person name="Tsang A."/>
            <person name="Grigoriev I.V."/>
            <person name="Stajich J.E."/>
            <person name="Spatafora J.W."/>
        </authorList>
    </citation>
    <scope>NUCLEOTIDE SEQUENCE</scope>
    <source>
        <strain evidence="8">RSA 2281</strain>
    </source>
</reference>
<keyword evidence="4 6" id="KW-0472">Membrane</keyword>
<name>A0AAD5JZS9_9FUNG</name>
<evidence type="ECO:0000256" key="1">
    <source>
        <dbReference type="ARBA" id="ARBA00004141"/>
    </source>
</evidence>
<evidence type="ECO:0000256" key="6">
    <source>
        <dbReference type="SAM" id="Phobius"/>
    </source>
</evidence>
<dbReference type="Gene3D" id="1.20.1250.20">
    <property type="entry name" value="MFS general substrate transporter like domains"/>
    <property type="match status" value="1"/>
</dbReference>
<dbReference type="AlphaFoldDB" id="A0AAD5JZS9"/>
<organism evidence="8 9">
    <name type="scientific">Phascolomyces articulosus</name>
    <dbReference type="NCBI Taxonomy" id="60185"/>
    <lineage>
        <taxon>Eukaryota</taxon>
        <taxon>Fungi</taxon>
        <taxon>Fungi incertae sedis</taxon>
        <taxon>Mucoromycota</taxon>
        <taxon>Mucoromycotina</taxon>
        <taxon>Mucoromycetes</taxon>
        <taxon>Mucorales</taxon>
        <taxon>Lichtheimiaceae</taxon>
        <taxon>Phascolomyces</taxon>
    </lineage>
</organism>
<dbReference type="GO" id="GO:0022857">
    <property type="term" value="F:transmembrane transporter activity"/>
    <property type="evidence" value="ECO:0007669"/>
    <property type="project" value="InterPro"/>
</dbReference>
<feature type="transmembrane region" description="Helical" evidence="6">
    <location>
        <begin position="130"/>
        <end position="151"/>
    </location>
</feature>
<feature type="transmembrane region" description="Helical" evidence="6">
    <location>
        <begin position="26"/>
        <end position="45"/>
    </location>
</feature>
<feature type="transmembrane region" description="Helical" evidence="6">
    <location>
        <begin position="332"/>
        <end position="350"/>
    </location>
</feature>
<evidence type="ECO:0000313" key="8">
    <source>
        <dbReference type="EMBL" id="KAI9262338.1"/>
    </source>
</evidence>
<comment type="subcellular location">
    <subcellularLocation>
        <location evidence="1">Membrane</location>
        <topology evidence="1">Multi-pass membrane protein</topology>
    </subcellularLocation>
</comment>
<feature type="region of interest" description="Disordered" evidence="5">
    <location>
        <begin position="525"/>
        <end position="544"/>
    </location>
</feature>
<feature type="transmembrane region" description="Helical" evidence="6">
    <location>
        <begin position="97"/>
        <end position="118"/>
    </location>
</feature>
<evidence type="ECO:0000256" key="3">
    <source>
        <dbReference type="ARBA" id="ARBA00022989"/>
    </source>
</evidence>
<keyword evidence="2 6" id="KW-0812">Transmembrane</keyword>
<dbReference type="PANTHER" id="PTHR23501">
    <property type="entry name" value="MAJOR FACILITATOR SUPERFAMILY"/>
    <property type="match status" value="1"/>
</dbReference>
<feature type="transmembrane region" description="Helical" evidence="6">
    <location>
        <begin position="225"/>
        <end position="244"/>
    </location>
</feature>
<dbReference type="Pfam" id="PF07690">
    <property type="entry name" value="MFS_1"/>
    <property type="match status" value="1"/>
</dbReference>
<evidence type="ECO:0000256" key="4">
    <source>
        <dbReference type="ARBA" id="ARBA00023136"/>
    </source>
</evidence>
<protein>
    <submittedName>
        <fullName evidence="8">Major facilitator superfamily domain-containing protein</fullName>
    </submittedName>
</protein>
<accession>A0AAD5JZS9</accession>
<feature type="transmembrane region" description="Helical" evidence="6">
    <location>
        <begin position="256"/>
        <end position="276"/>
    </location>
</feature>
<evidence type="ECO:0000313" key="9">
    <source>
        <dbReference type="Proteomes" id="UP001209540"/>
    </source>
</evidence>
<dbReference type="Proteomes" id="UP001209540">
    <property type="component" value="Unassembled WGS sequence"/>
</dbReference>
<feature type="transmembrane region" description="Helical" evidence="6">
    <location>
        <begin position="498"/>
        <end position="516"/>
    </location>
</feature>
<feature type="transmembrane region" description="Helical" evidence="6">
    <location>
        <begin position="288"/>
        <end position="312"/>
    </location>
</feature>
<dbReference type="InterPro" id="IPR011701">
    <property type="entry name" value="MFS"/>
</dbReference>
<dbReference type="PANTHER" id="PTHR23501:SF198">
    <property type="entry name" value="AZOLE RESISTANCE PROTEIN 1-RELATED"/>
    <property type="match status" value="1"/>
</dbReference>
<gene>
    <name evidence="8" type="ORF">BDA99DRAFT_510905</name>
</gene>
<dbReference type="InterPro" id="IPR036259">
    <property type="entry name" value="MFS_trans_sf"/>
</dbReference>
<dbReference type="PROSITE" id="PS50850">
    <property type="entry name" value="MFS"/>
    <property type="match status" value="1"/>
</dbReference>
<feature type="transmembrane region" description="Helical" evidence="6">
    <location>
        <begin position="185"/>
        <end position="205"/>
    </location>
</feature>
<evidence type="ECO:0000256" key="2">
    <source>
        <dbReference type="ARBA" id="ARBA00022692"/>
    </source>
</evidence>
<feature type="transmembrane region" description="Helical" evidence="6">
    <location>
        <begin position="428"/>
        <end position="449"/>
    </location>
</feature>
<reference evidence="8" key="2">
    <citation type="submission" date="2023-02" db="EMBL/GenBank/DDBJ databases">
        <authorList>
            <consortium name="DOE Joint Genome Institute"/>
            <person name="Mondo S.J."/>
            <person name="Chang Y."/>
            <person name="Wang Y."/>
            <person name="Ahrendt S."/>
            <person name="Andreopoulos W."/>
            <person name="Barry K."/>
            <person name="Beard J."/>
            <person name="Benny G.L."/>
            <person name="Blankenship S."/>
            <person name="Bonito G."/>
            <person name="Cuomo C."/>
            <person name="Desiro A."/>
            <person name="Gervers K.A."/>
            <person name="Hundley H."/>
            <person name="Kuo A."/>
            <person name="LaButti K."/>
            <person name="Lang B.F."/>
            <person name="Lipzen A."/>
            <person name="O'Donnell K."/>
            <person name="Pangilinan J."/>
            <person name="Reynolds N."/>
            <person name="Sandor L."/>
            <person name="Smith M.W."/>
            <person name="Tsang A."/>
            <person name="Grigoriev I.V."/>
            <person name="Stajich J.E."/>
            <person name="Spatafora J.W."/>
        </authorList>
    </citation>
    <scope>NUCLEOTIDE SEQUENCE</scope>
    <source>
        <strain evidence="8">RSA 2281</strain>
    </source>
</reference>
<proteinExistence type="predicted"/>
<comment type="caution">
    <text evidence="8">The sequence shown here is derived from an EMBL/GenBank/DDBJ whole genome shotgun (WGS) entry which is preliminary data.</text>
</comment>
<feature type="compositionally biased region" description="Basic and acidic residues" evidence="5">
    <location>
        <begin position="530"/>
        <end position="544"/>
    </location>
</feature>
<dbReference type="GO" id="GO:0005886">
    <property type="term" value="C:plasma membrane"/>
    <property type="evidence" value="ECO:0007669"/>
    <property type="project" value="TreeGrafter"/>
</dbReference>
<evidence type="ECO:0000256" key="5">
    <source>
        <dbReference type="SAM" id="MobiDB-lite"/>
    </source>
</evidence>
<feature type="domain" description="Major facilitator superfamily (MFS) profile" evidence="7">
    <location>
        <begin position="32"/>
        <end position="521"/>
    </location>
</feature>
<dbReference type="InterPro" id="IPR020846">
    <property type="entry name" value="MFS_dom"/>
</dbReference>
<evidence type="ECO:0000259" key="7">
    <source>
        <dbReference type="PROSITE" id="PS50850"/>
    </source>
</evidence>